<dbReference type="AlphaFoldDB" id="A0A816IAC6"/>
<proteinExistence type="predicted"/>
<evidence type="ECO:0000256" key="1">
    <source>
        <dbReference type="SAM" id="Phobius"/>
    </source>
</evidence>
<organism evidence="2">
    <name type="scientific">Brassica napus</name>
    <name type="common">Rape</name>
    <dbReference type="NCBI Taxonomy" id="3708"/>
    <lineage>
        <taxon>Eukaryota</taxon>
        <taxon>Viridiplantae</taxon>
        <taxon>Streptophyta</taxon>
        <taxon>Embryophyta</taxon>
        <taxon>Tracheophyta</taxon>
        <taxon>Spermatophyta</taxon>
        <taxon>Magnoliopsida</taxon>
        <taxon>eudicotyledons</taxon>
        <taxon>Gunneridae</taxon>
        <taxon>Pentapetalae</taxon>
        <taxon>rosids</taxon>
        <taxon>malvids</taxon>
        <taxon>Brassicales</taxon>
        <taxon>Brassicaceae</taxon>
        <taxon>Brassiceae</taxon>
        <taxon>Brassica</taxon>
    </lineage>
</organism>
<keyword evidence="1" id="KW-1133">Transmembrane helix</keyword>
<sequence length="57" mass="6612">MLESFISCSSFAPLVFAFCSSSFLYLVVRKFKFFLLSKILCPLPRSFTFLRISLTNF</sequence>
<name>A0A816IAC6_BRANA</name>
<feature type="transmembrane region" description="Helical" evidence="1">
    <location>
        <begin position="6"/>
        <end position="28"/>
    </location>
</feature>
<dbReference type="EMBL" id="HG994367">
    <property type="protein sequence ID" value="CAF1707295.1"/>
    <property type="molecule type" value="Genomic_DNA"/>
</dbReference>
<keyword evidence="1" id="KW-0812">Transmembrane</keyword>
<accession>A0A816IAC6</accession>
<keyword evidence="1" id="KW-0472">Membrane</keyword>
<gene>
    <name evidence="2" type="ORF">DARMORV10_C03P62410.1</name>
</gene>
<dbReference type="Proteomes" id="UP001295469">
    <property type="component" value="Chromosome C03"/>
</dbReference>
<protein>
    <submittedName>
        <fullName evidence="2">(rape) hypothetical protein</fullName>
    </submittedName>
</protein>
<evidence type="ECO:0000313" key="2">
    <source>
        <dbReference type="EMBL" id="CAF1707295.1"/>
    </source>
</evidence>
<reference evidence="2" key="1">
    <citation type="submission" date="2021-01" db="EMBL/GenBank/DDBJ databases">
        <authorList>
            <consortium name="Genoscope - CEA"/>
            <person name="William W."/>
        </authorList>
    </citation>
    <scope>NUCLEOTIDE SEQUENCE</scope>
</reference>